<dbReference type="InterPro" id="IPR050153">
    <property type="entry name" value="Metal_Ion_Import_ABC"/>
</dbReference>
<evidence type="ECO:0000259" key="5">
    <source>
        <dbReference type="PROSITE" id="PS50893"/>
    </source>
</evidence>
<dbReference type="GO" id="GO:0016887">
    <property type="term" value="F:ATP hydrolysis activity"/>
    <property type="evidence" value="ECO:0007669"/>
    <property type="project" value="InterPro"/>
</dbReference>
<evidence type="ECO:0000256" key="3">
    <source>
        <dbReference type="ARBA" id="ARBA00022741"/>
    </source>
</evidence>
<dbReference type="PANTHER" id="PTHR42734">
    <property type="entry name" value="METAL TRANSPORT SYSTEM ATP-BINDING PROTEIN TM_0124-RELATED"/>
    <property type="match status" value="1"/>
</dbReference>
<dbReference type="Gene3D" id="3.40.50.300">
    <property type="entry name" value="P-loop containing nucleotide triphosphate hydrolases"/>
    <property type="match status" value="1"/>
</dbReference>
<dbReference type="SMART" id="SM00382">
    <property type="entry name" value="AAA"/>
    <property type="match status" value="1"/>
</dbReference>
<dbReference type="EMBL" id="SNRY01000050">
    <property type="protein sequence ID" value="KAA6349273.1"/>
    <property type="molecule type" value="Genomic_DNA"/>
</dbReference>
<dbReference type="InterPro" id="IPR003439">
    <property type="entry name" value="ABC_transporter-like_ATP-bd"/>
</dbReference>
<accession>A0A5J4SVF0</accession>
<evidence type="ECO:0000313" key="7">
    <source>
        <dbReference type="EMBL" id="KAA6349300.1"/>
    </source>
</evidence>
<dbReference type="SUPFAM" id="SSF52540">
    <property type="entry name" value="P-loop containing nucleoside triphosphate hydrolases"/>
    <property type="match status" value="1"/>
</dbReference>
<dbReference type="GO" id="GO:0005524">
    <property type="term" value="F:ATP binding"/>
    <property type="evidence" value="ECO:0007669"/>
    <property type="project" value="UniProtKB-KW"/>
</dbReference>
<dbReference type="PANTHER" id="PTHR42734:SF17">
    <property type="entry name" value="METAL TRANSPORT SYSTEM ATP-BINDING PROTEIN TM_0124-RELATED"/>
    <property type="match status" value="1"/>
</dbReference>
<keyword evidence="6" id="KW-0378">Hydrolase</keyword>
<keyword evidence="2" id="KW-0813">Transport</keyword>
<keyword evidence="4 6" id="KW-0067">ATP-binding</keyword>
<dbReference type="AlphaFoldDB" id="A0A5J4SVF0"/>
<organism evidence="6">
    <name type="scientific">termite gut metagenome</name>
    <dbReference type="NCBI Taxonomy" id="433724"/>
    <lineage>
        <taxon>unclassified sequences</taxon>
        <taxon>metagenomes</taxon>
        <taxon>organismal metagenomes</taxon>
    </lineage>
</organism>
<dbReference type="InterPro" id="IPR027417">
    <property type="entry name" value="P-loop_NTPase"/>
</dbReference>
<dbReference type="Pfam" id="PF00005">
    <property type="entry name" value="ABC_tran"/>
    <property type="match status" value="1"/>
</dbReference>
<evidence type="ECO:0000256" key="4">
    <source>
        <dbReference type="ARBA" id="ARBA00022840"/>
    </source>
</evidence>
<evidence type="ECO:0000256" key="2">
    <source>
        <dbReference type="ARBA" id="ARBA00022448"/>
    </source>
</evidence>
<keyword evidence="3" id="KW-0547">Nucleotide-binding</keyword>
<dbReference type="EMBL" id="SNRY01000050">
    <property type="protein sequence ID" value="KAA6349300.1"/>
    <property type="molecule type" value="Genomic_DNA"/>
</dbReference>
<comment type="similarity">
    <text evidence="1">Belongs to the ABC transporter superfamily.</text>
</comment>
<dbReference type="EC" id="3.6.3.-" evidence="6"/>
<feature type="domain" description="ABC transporter" evidence="5">
    <location>
        <begin position="11"/>
        <end position="226"/>
    </location>
</feature>
<dbReference type="InterPro" id="IPR003593">
    <property type="entry name" value="AAA+_ATPase"/>
</dbReference>
<protein>
    <submittedName>
        <fullName evidence="6">High-affinity zinc uptake system ATP-binding protein ZnuC</fullName>
        <ecNumber evidence="6">3.6.3.-</ecNumber>
    </submittedName>
</protein>
<evidence type="ECO:0000256" key="1">
    <source>
        <dbReference type="ARBA" id="ARBA00005417"/>
    </source>
</evidence>
<sequence>MDITITHETLLSINNLSAAYDKQMVLHDVNLTVNRHDFLGIVGPNGGGKTTLVRVVLGLLKPVEGDIRFYKEGNLTKPVKMGYLPQYNQIDRKFPISVQEVILSGLSSEKPLVGRFTREQRERVRCMISRMELEGLENRTVGELSGGQLQRTLLGRAIISNPQAVILDEPNTYIDKRFEIRLYELLAEINKECAVLLISHDVDRLKRYAKRMIYIKGTSTPLSTYHK</sequence>
<dbReference type="PROSITE" id="PS50893">
    <property type="entry name" value="ABC_TRANSPORTER_2"/>
    <property type="match status" value="1"/>
</dbReference>
<reference evidence="6" key="1">
    <citation type="submission" date="2019-03" db="EMBL/GenBank/DDBJ databases">
        <title>Single cell metagenomics reveals metabolic interactions within the superorganism composed of flagellate Streblomastix strix and complex community of Bacteroidetes bacteria on its surface.</title>
        <authorList>
            <person name="Treitli S.C."/>
            <person name="Kolisko M."/>
            <person name="Husnik F."/>
            <person name="Keeling P."/>
            <person name="Hampl V."/>
        </authorList>
    </citation>
    <scope>NUCLEOTIDE SEQUENCE</scope>
    <source>
        <strain evidence="6">STM</strain>
    </source>
</reference>
<gene>
    <name evidence="6" type="ORF">EZS27_003277</name>
    <name evidence="7" type="ORF">EZS27_003304</name>
</gene>
<proteinExistence type="inferred from homology"/>
<evidence type="ECO:0000313" key="6">
    <source>
        <dbReference type="EMBL" id="KAA6349273.1"/>
    </source>
</evidence>
<name>A0A5J4SVF0_9ZZZZ</name>
<comment type="caution">
    <text evidence="6">The sequence shown here is derived from an EMBL/GenBank/DDBJ whole genome shotgun (WGS) entry which is preliminary data.</text>
</comment>